<dbReference type="EMBL" id="BPLR01007255">
    <property type="protein sequence ID" value="GIY15627.1"/>
    <property type="molecule type" value="Genomic_DNA"/>
</dbReference>
<protein>
    <submittedName>
        <fullName evidence="2">Uncharacterized protein</fullName>
    </submittedName>
</protein>
<name>A0AAV4R5Z7_CAEEX</name>
<reference evidence="2 3" key="1">
    <citation type="submission" date="2021-06" db="EMBL/GenBank/DDBJ databases">
        <title>Caerostris extrusa draft genome.</title>
        <authorList>
            <person name="Kono N."/>
            <person name="Arakawa K."/>
        </authorList>
    </citation>
    <scope>NUCLEOTIDE SEQUENCE [LARGE SCALE GENOMIC DNA]</scope>
</reference>
<organism evidence="2 3">
    <name type="scientific">Caerostris extrusa</name>
    <name type="common">Bark spider</name>
    <name type="synonym">Caerostris bankana</name>
    <dbReference type="NCBI Taxonomy" id="172846"/>
    <lineage>
        <taxon>Eukaryota</taxon>
        <taxon>Metazoa</taxon>
        <taxon>Ecdysozoa</taxon>
        <taxon>Arthropoda</taxon>
        <taxon>Chelicerata</taxon>
        <taxon>Arachnida</taxon>
        <taxon>Araneae</taxon>
        <taxon>Araneomorphae</taxon>
        <taxon>Entelegynae</taxon>
        <taxon>Araneoidea</taxon>
        <taxon>Araneidae</taxon>
        <taxon>Caerostris</taxon>
    </lineage>
</organism>
<feature type="compositionally biased region" description="Low complexity" evidence="1">
    <location>
        <begin position="19"/>
        <end position="30"/>
    </location>
</feature>
<proteinExistence type="predicted"/>
<gene>
    <name evidence="2" type="ORF">CEXT_755961</name>
</gene>
<accession>A0AAV4R5Z7</accession>
<evidence type="ECO:0000256" key="1">
    <source>
        <dbReference type="SAM" id="MobiDB-lite"/>
    </source>
</evidence>
<evidence type="ECO:0000313" key="2">
    <source>
        <dbReference type="EMBL" id="GIY15627.1"/>
    </source>
</evidence>
<dbReference type="AlphaFoldDB" id="A0AAV4R5Z7"/>
<feature type="region of interest" description="Disordered" evidence="1">
    <location>
        <begin position="1"/>
        <end position="96"/>
    </location>
</feature>
<dbReference type="Proteomes" id="UP001054945">
    <property type="component" value="Unassembled WGS sequence"/>
</dbReference>
<evidence type="ECO:0000313" key="3">
    <source>
        <dbReference type="Proteomes" id="UP001054945"/>
    </source>
</evidence>
<sequence length="96" mass="10750">MAALRSIRSTPDSPRKGVVRSSVESEASSPWERKASSAPNVARRRSSGEKHTPTHRAPRRSDRVHSFPPALNTNHSRNLTPRYSTSRNVLHAQTRI</sequence>
<comment type="caution">
    <text evidence="2">The sequence shown here is derived from an EMBL/GenBank/DDBJ whole genome shotgun (WGS) entry which is preliminary data.</text>
</comment>
<feature type="compositionally biased region" description="Polar residues" evidence="1">
    <location>
        <begin position="71"/>
        <end position="88"/>
    </location>
</feature>
<keyword evidence="3" id="KW-1185">Reference proteome</keyword>